<evidence type="ECO:0000256" key="8">
    <source>
        <dbReference type="HAMAP-Rule" id="MF_00316"/>
    </source>
</evidence>
<dbReference type="GO" id="GO:0046872">
    <property type="term" value="F:metal ion binding"/>
    <property type="evidence" value="ECO:0007669"/>
    <property type="project" value="UniProtKB-KW"/>
</dbReference>
<evidence type="ECO:0000256" key="5">
    <source>
        <dbReference type="ARBA" id="ARBA00022842"/>
    </source>
</evidence>
<comment type="subcellular location">
    <subcellularLocation>
        <location evidence="8">Cytoplasm</location>
    </subcellularLocation>
</comment>
<dbReference type="PANTHER" id="PTHR19136">
    <property type="entry name" value="MOLYBDENUM COFACTOR GUANYLYLTRANSFERASE"/>
    <property type="match status" value="1"/>
</dbReference>
<dbReference type="GO" id="GO:0005525">
    <property type="term" value="F:GTP binding"/>
    <property type="evidence" value="ECO:0007669"/>
    <property type="project" value="UniProtKB-UniRule"/>
</dbReference>
<dbReference type="OrthoDB" id="9786803at2"/>
<dbReference type="Proteomes" id="UP000184342">
    <property type="component" value="Unassembled WGS sequence"/>
</dbReference>
<comment type="similarity">
    <text evidence="8">Belongs to the MobA family.</text>
</comment>
<dbReference type="PANTHER" id="PTHR19136:SF81">
    <property type="entry name" value="MOLYBDENUM COFACTOR GUANYLYLTRANSFERASE"/>
    <property type="match status" value="1"/>
</dbReference>
<keyword evidence="7 8" id="KW-0501">Molybdenum cofactor biosynthesis</keyword>
<evidence type="ECO:0000313" key="11">
    <source>
        <dbReference type="Proteomes" id="UP000184342"/>
    </source>
</evidence>
<keyword evidence="5 8" id="KW-0460">Magnesium</keyword>
<comment type="cofactor">
    <cofactor evidence="8">
        <name>Mg(2+)</name>
        <dbReference type="ChEBI" id="CHEBI:18420"/>
    </cofactor>
</comment>
<feature type="binding site" evidence="8">
    <location>
        <begin position="8"/>
        <end position="10"/>
    </location>
    <ligand>
        <name>GTP</name>
        <dbReference type="ChEBI" id="CHEBI:37565"/>
    </ligand>
</feature>
<feature type="domain" description="MobA-like NTP transferase" evidence="9">
    <location>
        <begin position="6"/>
        <end position="158"/>
    </location>
</feature>
<dbReference type="STRING" id="1122934.SAMN02745691_00352"/>
<proteinExistence type="inferred from homology"/>
<gene>
    <name evidence="8" type="primary">mobA</name>
    <name evidence="10" type="ORF">SAMN02745691_00352</name>
</gene>
<keyword evidence="11" id="KW-1185">Reference proteome</keyword>
<evidence type="ECO:0000313" key="10">
    <source>
        <dbReference type="EMBL" id="SHI47563.1"/>
    </source>
</evidence>
<keyword evidence="2 8" id="KW-0808">Transferase</keyword>
<keyword evidence="1 8" id="KW-0963">Cytoplasm</keyword>
<evidence type="ECO:0000256" key="3">
    <source>
        <dbReference type="ARBA" id="ARBA00022723"/>
    </source>
</evidence>
<evidence type="ECO:0000259" key="9">
    <source>
        <dbReference type="Pfam" id="PF12804"/>
    </source>
</evidence>
<dbReference type="SUPFAM" id="SSF53448">
    <property type="entry name" value="Nucleotide-diphospho-sugar transferases"/>
    <property type="match status" value="1"/>
</dbReference>
<evidence type="ECO:0000256" key="1">
    <source>
        <dbReference type="ARBA" id="ARBA00022490"/>
    </source>
</evidence>
<accession>A0A1M6BGG7</accession>
<dbReference type="CDD" id="cd02503">
    <property type="entry name" value="MobA"/>
    <property type="match status" value="1"/>
</dbReference>
<keyword evidence="6 8" id="KW-0342">GTP-binding</keyword>
<dbReference type="InterPro" id="IPR013482">
    <property type="entry name" value="Molybde_CF_guanTrfase"/>
</dbReference>
<dbReference type="AlphaFoldDB" id="A0A1M6BGG7"/>
<comment type="function">
    <text evidence="8">Transfers a GMP moiety from GTP to Mo-molybdopterin (Mo-MPT) cofactor (Moco or molybdenum cofactor) to form Mo-molybdopterin guanine dinucleotide (Mo-MGD) cofactor.</text>
</comment>
<dbReference type="EMBL" id="FQYT01000003">
    <property type="protein sequence ID" value="SHI47563.1"/>
    <property type="molecule type" value="Genomic_DNA"/>
</dbReference>
<feature type="binding site" evidence="8">
    <location>
        <position position="96"/>
    </location>
    <ligand>
        <name>Mg(2+)</name>
        <dbReference type="ChEBI" id="CHEBI:18420"/>
    </ligand>
</feature>
<dbReference type="GO" id="GO:0061603">
    <property type="term" value="F:molybdenum cofactor guanylyltransferase activity"/>
    <property type="evidence" value="ECO:0007669"/>
    <property type="project" value="UniProtKB-EC"/>
</dbReference>
<reference evidence="10 11" key="1">
    <citation type="submission" date="2016-11" db="EMBL/GenBank/DDBJ databases">
        <authorList>
            <person name="Jaros S."/>
            <person name="Januszkiewicz K."/>
            <person name="Wedrychowicz H."/>
        </authorList>
    </citation>
    <scope>NUCLEOTIDE SEQUENCE [LARGE SCALE GENOMIC DNA]</scope>
    <source>
        <strain evidence="10 11">DSM 15970</strain>
    </source>
</reference>
<evidence type="ECO:0000256" key="7">
    <source>
        <dbReference type="ARBA" id="ARBA00023150"/>
    </source>
</evidence>
<feature type="binding site" evidence="8">
    <location>
        <position position="20"/>
    </location>
    <ligand>
        <name>GTP</name>
        <dbReference type="ChEBI" id="CHEBI:37565"/>
    </ligand>
</feature>
<organism evidence="10 11">
    <name type="scientific">Parasporobacterium paucivorans DSM 15970</name>
    <dbReference type="NCBI Taxonomy" id="1122934"/>
    <lineage>
        <taxon>Bacteria</taxon>
        <taxon>Bacillati</taxon>
        <taxon>Bacillota</taxon>
        <taxon>Clostridia</taxon>
        <taxon>Lachnospirales</taxon>
        <taxon>Lachnospiraceae</taxon>
        <taxon>Parasporobacterium</taxon>
    </lineage>
</organism>
<evidence type="ECO:0000256" key="2">
    <source>
        <dbReference type="ARBA" id="ARBA00022679"/>
    </source>
</evidence>
<dbReference type="InterPro" id="IPR029044">
    <property type="entry name" value="Nucleotide-diphossugar_trans"/>
</dbReference>
<evidence type="ECO:0000256" key="4">
    <source>
        <dbReference type="ARBA" id="ARBA00022741"/>
    </source>
</evidence>
<evidence type="ECO:0000256" key="6">
    <source>
        <dbReference type="ARBA" id="ARBA00023134"/>
    </source>
</evidence>
<dbReference type="HAMAP" id="MF_00316">
    <property type="entry name" value="MobA"/>
    <property type="match status" value="1"/>
</dbReference>
<dbReference type="Pfam" id="PF12804">
    <property type="entry name" value="NTP_transf_3"/>
    <property type="match status" value="1"/>
</dbReference>
<dbReference type="InterPro" id="IPR025877">
    <property type="entry name" value="MobA-like_NTP_Trfase"/>
</dbReference>
<comment type="caution">
    <text evidence="8">Lacks conserved residue(s) required for the propagation of feature annotation.</text>
</comment>
<dbReference type="Gene3D" id="3.90.550.10">
    <property type="entry name" value="Spore Coat Polysaccharide Biosynthesis Protein SpsA, Chain A"/>
    <property type="match status" value="1"/>
</dbReference>
<keyword evidence="4 8" id="KW-0547">Nucleotide-binding</keyword>
<name>A0A1M6BGG7_9FIRM</name>
<protein>
    <recommendedName>
        <fullName evidence="8">Probable molybdenum cofactor guanylyltransferase</fullName>
        <shortName evidence="8">MoCo guanylyltransferase</shortName>
        <ecNumber evidence="8">2.7.7.77</ecNumber>
    </recommendedName>
    <alternativeName>
        <fullName evidence="8">GTP:molybdopterin guanylyltransferase</fullName>
    </alternativeName>
    <alternativeName>
        <fullName evidence="8">Mo-MPT guanylyltransferase</fullName>
    </alternativeName>
    <alternativeName>
        <fullName evidence="8">Molybdopterin guanylyltransferase</fullName>
    </alternativeName>
    <alternativeName>
        <fullName evidence="8">Molybdopterin-guanine dinucleotide synthase</fullName>
        <shortName evidence="8">MGD synthase</shortName>
    </alternativeName>
</protein>
<feature type="binding site" evidence="8">
    <location>
        <position position="96"/>
    </location>
    <ligand>
        <name>GTP</name>
        <dbReference type="ChEBI" id="CHEBI:37565"/>
    </ligand>
</feature>
<keyword evidence="3 8" id="KW-0479">Metal-binding</keyword>
<comment type="catalytic activity">
    <reaction evidence="8">
        <text>Mo-molybdopterin + GTP + H(+) = Mo-molybdopterin guanine dinucleotide + diphosphate</text>
        <dbReference type="Rhea" id="RHEA:34243"/>
        <dbReference type="ChEBI" id="CHEBI:15378"/>
        <dbReference type="ChEBI" id="CHEBI:33019"/>
        <dbReference type="ChEBI" id="CHEBI:37565"/>
        <dbReference type="ChEBI" id="CHEBI:71302"/>
        <dbReference type="ChEBI" id="CHEBI:71310"/>
        <dbReference type="EC" id="2.7.7.77"/>
    </reaction>
</comment>
<dbReference type="GO" id="GO:0005737">
    <property type="term" value="C:cytoplasm"/>
    <property type="evidence" value="ECO:0007669"/>
    <property type="project" value="UniProtKB-SubCell"/>
</dbReference>
<dbReference type="EC" id="2.7.7.77" evidence="8"/>
<dbReference type="GO" id="GO:0006777">
    <property type="term" value="P:Mo-molybdopterin cofactor biosynthetic process"/>
    <property type="evidence" value="ECO:0007669"/>
    <property type="project" value="UniProtKB-KW"/>
</dbReference>
<sequence>MNQAIVILTGGKSSRMGTDKGLLTINGHTFIEELYDKFSPNFENVILSVDKKPKYAGLNLDLVEIEDIVDCAGPMGGLYSIFKQTDYSEIFVVSVDTPFVSVRAALALIDLSSGHDICIMENADSRLEPLFGVYRRSCLNQIEKLLNQGDHSMTKLCRNCDVKIIPQNSLEYLVTEKMDDCLVNLNTKTEYTKYVKKQ</sequence>
<dbReference type="RefSeq" id="WP_073992636.1">
    <property type="nucleotide sequence ID" value="NZ_FQYT01000003.1"/>
</dbReference>
<comment type="domain">
    <text evidence="8">The N-terminal domain determines nucleotide recognition and specific binding, while the C-terminal domain determines the specific binding to the target protein.</text>
</comment>